<sequence>MTPPDFIGVSDKSLVYVGMTDREAFDKIGVPVHDHGEKETGHVLSKTVGSFGRDEVTVVFQFWLKSGSQP</sequence>
<accession>A0ABN8JM47</accession>
<proteinExistence type="predicted"/>
<keyword evidence="2" id="KW-1185">Reference proteome</keyword>
<dbReference type="EMBL" id="CAKXZS010000014">
    <property type="protein sequence ID" value="CAH2399122.1"/>
    <property type="molecule type" value="Genomic_DNA"/>
</dbReference>
<evidence type="ECO:0000313" key="1">
    <source>
        <dbReference type="EMBL" id="CAH2399122.1"/>
    </source>
</evidence>
<dbReference type="RefSeq" id="WP_254024930.1">
    <property type="nucleotide sequence ID" value="NZ_CAKXZS010000014.1"/>
</dbReference>
<gene>
    <name evidence="1" type="ORF">MES4922_210108</name>
</gene>
<dbReference type="Proteomes" id="UP001152604">
    <property type="component" value="Unassembled WGS sequence"/>
</dbReference>
<organism evidence="1 2">
    <name type="scientific">Mesorhizobium ventifaucium</name>
    <dbReference type="NCBI Taxonomy" id="666020"/>
    <lineage>
        <taxon>Bacteria</taxon>
        <taxon>Pseudomonadati</taxon>
        <taxon>Pseudomonadota</taxon>
        <taxon>Alphaproteobacteria</taxon>
        <taxon>Hyphomicrobiales</taxon>
        <taxon>Phyllobacteriaceae</taxon>
        <taxon>Mesorhizobium</taxon>
    </lineage>
</organism>
<protein>
    <submittedName>
        <fullName evidence="1">Uncharacterized protein</fullName>
    </submittedName>
</protein>
<reference evidence="1" key="1">
    <citation type="submission" date="2022-03" db="EMBL/GenBank/DDBJ databases">
        <authorList>
            <person name="Brunel B."/>
        </authorList>
    </citation>
    <scope>NUCLEOTIDE SEQUENCE</scope>
    <source>
        <strain evidence="1">STM4922sample</strain>
    </source>
</reference>
<comment type="caution">
    <text evidence="1">The sequence shown here is derived from an EMBL/GenBank/DDBJ whole genome shotgun (WGS) entry which is preliminary data.</text>
</comment>
<name>A0ABN8JM47_9HYPH</name>
<evidence type="ECO:0000313" key="2">
    <source>
        <dbReference type="Proteomes" id="UP001152604"/>
    </source>
</evidence>